<keyword evidence="1" id="KW-0732">Signal</keyword>
<feature type="signal peptide" evidence="1">
    <location>
        <begin position="1"/>
        <end position="17"/>
    </location>
</feature>
<evidence type="ECO:0000256" key="1">
    <source>
        <dbReference type="SAM" id="SignalP"/>
    </source>
</evidence>
<organism evidence="2 3">
    <name type="scientific">Geoanaerobacter pelophilus</name>
    <dbReference type="NCBI Taxonomy" id="60036"/>
    <lineage>
        <taxon>Bacteria</taxon>
        <taxon>Pseudomonadati</taxon>
        <taxon>Thermodesulfobacteriota</taxon>
        <taxon>Desulfuromonadia</taxon>
        <taxon>Geobacterales</taxon>
        <taxon>Geobacteraceae</taxon>
        <taxon>Geoanaerobacter</taxon>
    </lineage>
</organism>
<name>A0AAW4L6U4_9BACT</name>
<dbReference type="EMBL" id="JAHCVJ010000004">
    <property type="protein sequence ID" value="MBT0664763.1"/>
    <property type="molecule type" value="Genomic_DNA"/>
</dbReference>
<reference evidence="2 3" key="1">
    <citation type="submission" date="2021-05" db="EMBL/GenBank/DDBJ databases">
        <title>The draft genome of Geobacter pelophilus DSM 12255.</title>
        <authorList>
            <person name="Xu Z."/>
            <person name="Masuda Y."/>
            <person name="Itoh H."/>
            <person name="Senoo K."/>
        </authorList>
    </citation>
    <scope>NUCLEOTIDE SEQUENCE [LARGE SCALE GENOMIC DNA]</scope>
    <source>
        <strain evidence="2 3">DSM 12255</strain>
    </source>
</reference>
<evidence type="ECO:0000313" key="2">
    <source>
        <dbReference type="EMBL" id="MBT0664763.1"/>
    </source>
</evidence>
<keyword evidence="3" id="KW-1185">Reference proteome</keyword>
<accession>A0AAW4L6U4</accession>
<comment type="caution">
    <text evidence="2">The sequence shown here is derived from an EMBL/GenBank/DDBJ whole genome shotgun (WGS) entry which is preliminary data.</text>
</comment>
<proteinExistence type="predicted"/>
<protein>
    <submittedName>
        <fullName evidence="2">Uncharacterized protein</fullName>
    </submittedName>
</protein>
<feature type="chain" id="PRO_5043800752" evidence="1">
    <location>
        <begin position="18"/>
        <end position="235"/>
    </location>
</feature>
<evidence type="ECO:0000313" key="3">
    <source>
        <dbReference type="Proteomes" id="UP000811899"/>
    </source>
</evidence>
<dbReference type="Proteomes" id="UP000811899">
    <property type="component" value="Unassembled WGS sequence"/>
</dbReference>
<sequence length="235" mass="24706">MWHGLIIVLLFAATATAASVTIEKRGVGTAIVADGKNSCTSDMRVCTWSVDAGSTFSVSVQRDASNANLMSWGGLCAEYEDRKQCTVRLDDTAVRRYRGVYPILVGLGYAADGRCRIPGGMYDYMFFDSLQVAVNTIKSGAGSNPVECITRGYYSLAVVDSDVTISGGWTGFSPPIQGEAPMTITDTITVSTGTLTITGPVQIACGTTVVNSPLVITTTPVVVGASSCDFGLVVR</sequence>
<dbReference type="RefSeq" id="WP_214171547.1">
    <property type="nucleotide sequence ID" value="NZ_JAHCVJ010000004.1"/>
</dbReference>
<gene>
    <name evidence="2" type="ORF">KI809_10670</name>
</gene>
<dbReference type="AlphaFoldDB" id="A0AAW4L6U4"/>